<sequence length="222" mass="24802">MMKDRLLNLHVEMDRSRYFSVSWERAEKLIGEVMGDLPDLRPPGSPEPGNEQVPPEVLEAFAKLPELNRPYGGTVASFVFDAPDRDLYQWSYDSCLMVAFNAMTGYGAFLWVARAESGLHIDPGEPEHVWWLSDGSCPPSTDPHVRNPLQTPPYHDPRCALPAPQVRAVLEEFCRTGSGHRPTSIEWTPGDGYGQRLDGPRLLPAPAQEGIDHLVISDDPWS</sequence>
<comment type="caution">
    <text evidence="2">The sequence shown here is derived from an EMBL/GenBank/DDBJ whole genome shotgun (WGS) entry which is preliminary data.</text>
</comment>
<proteinExistence type="predicted"/>
<protein>
    <submittedName>
        <fullName evidence="2">Immunity protein Imm1 of predicted polymorphic toxin system</fullName>
    </submittedName>
</protein>
<reference evidence="2 3" key="1">
    <citation type="submission" date="2018-11" db="EMBL/GenBank/DDBJ databases">
        <title>Sequencing the genomes of 1000 actinobacteria strains.</title>
        <authorList>
            <person name="Klenk H.-P."/>
        </authorList>
    </citation>
    <scope>NUCLEOTIDE SEQUENCE [LARGE SCALE GENOMIC DNA]</scope>
    <source>
        <strain evidence="2 3">DSM 44254</strain>
    </source>
</reference>
<feature type="region of interest" description="Disordered" evidence="1">
    <location>
        <begin position="178"/>
        <end position="222"/>
    </location>
</feature>
<evidence type="ECO:0000313" key="2">
    <source>
        <dbReference type="EMBL" id="ROO87517.1"/>
    </source>
</evidence>
<dbReference type="Pfam" id="PF14430">
    <property type="entry name" value="Imm1"/>
    <property type="match status" value="1"/>
</dbReference>
<accession>A0A3N1D1U8</accession>
<dbReference type="InterPro" id="IPR025680">
    <property type="entry name" value="DddI"/>
</dbReference>
<dbReference type="OrthoDB" id="5195149at2"/>
<keyword evidence="3" id="KW-1185">Reference proteome</keyword>
<dbReference type="Proteomes" id="UP000272400">
    <property type="component" value="Unassembled WGS sequence"/>
</dbReference>
<dbReference type="EMBL" id="RJKE01000001">
    <property type="protein sequence ID" value="ROO87517.1"/>
    <property type="molecule type" value="Genomic_DNA"/>
</dbReference>
<dbReference type="AlphaFoldDB" id="A0A3N1D1U8"/>
<name>A0A3N1D1U8_9ACTN</name>
<gene>
    <name evidence="2" type="ORF">EDD29_5125</name>
</gene>
<evidence type="ECO:0000256" key="1">
    <source>
        <dbReference type="SAM" id="MobiDB-lite"/>
    </source>
</evidence>
<evidence type="ECO:0000313" key="3">
    <source>
        <dbReference type="Proteomes" id="UP000272400"/>
    </source>
</evidence>
<organism evidence="2 3">
    <name type="scientific">Actinocorallia herbida</name>
    <dbReference type="NCBI Taxonomy" id="58109"/>
    <lineage>
        <taxon>Bacteria</taxon>
        <taxon>Bacillati</taxon>
        <taxon>Actinomycetota</taxon>
        <taxon>Actinomycetes</taxon>
        <taxon>Streptosporangiales</taxon>
        <taxon>Thermomonosporaceae</taxon>
        <taxon>Actinocorallia</taxon>
    </lineage>
</organism>